<sequence>MYASKSKGSKEQKSKTPTQPIDPFLKAFAGVRSVNEFAKTSSSQQSPQTKGPRRNEPRRNEPRRKKKKEKNQPPYRPAKRERESRNSIPIRATEKFKAFQAKQPESPEAGRKPPSDEGERTDGHILEEWRKSVDFPVQDEGRFPVRAEREKHARRTVEEDSDIRDEVDREQDTESPKQQEKPSGAAKMGATMAAIDKWLTPLRRDQENIFASFDSATKKMSDGVPGEQRGTKAKKVVPSESDEPEDDLDTRSANLVRNLRRLGMDSGLDKNTNAGRTTSSRKSGRRGMAGNDNSLPEEWEVQSADMHHDEAVDPEDGDEFGNEGDRDDSRVFKHALLHAEPLDVAALGRTIDALIINNPNILRVEREAPEVRPEFLPEPGPTIQWQEQVSNRDPSEVDPLSEDWNMLEAKRPDKDVPVTKKVYRKLVEYIMDGFTVRQLREYYTRKEREDRRLTRALEADYPWITSMGRWEGKVNYYVEGMTPKQRLVHEILTNIWKVEIKGDRHAVGWVPVYIKPDIVNILSQPTSTIIEDLKNDFLDIPNEEDVILDTESCKIDIFTKKWAVPAILNRLDRLLKAMVVAKIPTSSIDPSDLQRHILDELARATETNIRHLEKTKQLEVSWIPEEGEDLDFSPSPAASQQPASKKLALETPANVVVRLLKIKLDQPPTHESPVLALPSSDAVQARVAQTREKSSMSWRDRQRTWFRLYSAARSSGKETEDEEKPLQLLVPPPRSKGDVTNELSATFGHVLHLADGSKPASSAKESKSRLRILSPVTPHAAALTELTAGLSHVTRSTTIIVRFVARNDNAPEVQLRLPVEPGETLPTEALPDNATLSAVTPHYLQDVLLPRDSVDVRFQGTTNTSLDVASQPALKDFYAASELNLGEGLLHTPTNVSFNLPQNLVSLPPKPKSKPHNVTYLFAGAEVHQAVEAPWRGHALRFTNVAAGEHGGFRQELSLRSAAAAAAGGSSPEELARLAREVAEGRHFSWADGAELVRTLPPRAPADDDDPFPGEQVSFEEAVGDELAFEEAAAEKTTSEEAVTREVAAETEAGDEPAVAQVEAKVEVEVEQGPPDEEALVDEVKDDQVTTTLVDDNTTREPLERDAAPESDASR</sequence>
<evidence type="ECO:0000313" key="2">
    <source>
        <dbReference type="Proteomes" id="UP001163324"/>
    </source>
</evidence>
<reference evidence="1" key="1">
    <citation type="submission" date="2022-10" db="EMBL/GenBank/DDBJ databases">
        <title>Complete Genome of Trichothecium roseum strain YXFP-22015, a Plant Pathogen Isolated from Citrus.</title>
        <authorList>
            <person name="Wang Y."/>
            <person name="Zhu L."/>
        </authorList>
    </citation>
    <scope>NUCLEOTIDE SEQUENCE</scope>
    <source>
        <strain evidence="1">YXFP-22015</strain>
    </source>
</reference>
<gene>
    <name evidence="1" type="ORF">N3K66_000093</name>
</gene>
<name>A0ACC0VAZ7_9HYPO</name>
<accession>A0ACC0VAZ7</accession>
<keyword evidence="2" id="KW-1185">Reference proteome</keyword>
<proteinExistence type="predicted"/>
<protein>
    <submittedName>
        <fullName evidence="1">Uncharacterized protein</fullName>
    </submittedName>
</protein>
<organism evidence="1 2">
    <name type="scientific">Trichothecium roseum</name>
    <dbReference type="NCBI Taxonomy" id="47278"/>
    <lineage>
        <taxon>Eukaryota</taxon>
        <taxon>Fungi</taxon>
        <taxon>Dikarya</taxon>
        <taxon>Ascomycota</taxon>
        <taxon>Pezizomycotina</taxon>
        <taxon>Sordariomycetes</taxon>
        <taxon>Hypocreomycetidae</taxon>
        <taxon>Hypocreales</taxon>
        <taxon>Hypocreales incertae sedis</taxon>
        <taxon>Trichothecium</taxon>
    </lineage>
</organism>
<dbReference type="EMBL" id="CM047940">
    <property type="protein sequence ID" value="KAI9903564.1"/>
    <property type="molecule type" value="Genomic_DNA"/>
</dbReference>
<comment type="caution">
    <text evidence="1">The sequence shown here is derived from an EMBL/GenBank/DDBJ whole genome shotgun (WGS) entry which is preliminary data.</text>
</comment>
<dbReference type="Proteomes" id="UP001163324">
    <property type="component" value="Chromosome 1"/>
</dbReference>
<evidence type="ECO:0000313" key="1">
    <source>
        <dbReference type="EMBL" id="KAI9903564.1"/>
    </source>
</evidence>